<dbReference type="InterPro" id="IPR010328">
    <property type="entry name" value="DUF928"/>
</dbReference>
<evidence type="ECO:0008006" key="5">
    <source>
        <dbReference type="Google" id="ProtNLM"/>
    </source>
</evidence>
<reference evidence="3 4" key="1">
    <citation type="submission" date="2016-04" db="EMBL/GenBank/DDBJ databases">
        <authorList>
            <person name="Evans L.H."/>
            <person name="Alamgir A."/>
            <person name="Owens N."/>
            <person name="Weber N.D."/>
            <person name="Virtaneva K."/>
            <person name="Barbian K."/>
            <person name="Babar A."/>
            <person name="Rosenke K."/>
        </authorList>
    </citation>
    <scope>NUCLEOTIDE SEQUENCE [LARGE SCALE GENOMIC DNA]</scope>
    <source>
        <strain evidence="3">NIES-2108</strain>
    </source>
</reference>
<proteinExistence type="predicted"/>
<evidence type="ECO:0000313" key="4">
    <source>
        <dbReference type="Proteomes" id="UP000252085"/>
    </source>
</evidence>
<dbReference type="AlphaFoldDB" id="A0A367R2Z7"/>
<accession>A0A367R2Z7</accession>
<feature type="signal peptide" evidence="2">
    <location>
        <begin position="1"/>
        <end position="29"/>
    </location>
</feature>
<keyword evidence="2" id="KW-0732">Signal</keyword>
<feature type="region of interest" description="Disordered" evidence="1">
    <location>
        <begin position="42"/>
        <end position="65"/>
    </location>
</feature>
<feature type="chain" id="PRO_5016746110" description="DUF928 domain-containing protein" evidence="2">
    <location>
        <begin position="30"/>
        <end position="283"/>
    </location>
</feature>
<comment type="caution">
    <text evidence="3">The sequence shown here is derived from an EMBL/GenBank/DDBJ whole genome shotgun (WGS) entry which is preliminary data.</text>
</comment>
<evidence type="ECO:0000256" key="2">
    <source>
        <dbReference type="SAM" id="SignalP"/>
    </source>
</evidence>
<sequence>MKWMKPSLYFVPFSLPLYLLSALTAEVQAQLYHPNKTWQISQTFKPPQRGKPPASAGGSTRGSSCLTGKKLITPLIPPDKLGLTFAQHPTFFWYIPQSKLKTAKFLLLTEDQNVFYETSFILPNQPGIISFKLPDSAPALAVGKTYHWYLTIVCDTQDSSENPTVDGWVERTQPGATLSEALAKANLYKLPTIYAEAGIWHEALTSLVQLRRTEPNNFKARLDWRQFFKSVGLSAIASEPLIDCCTSTKEEHGALGTGHWTEGEFPTPNSSTDAINRVSTPNS</sequence>
<dbReference type="Pfam" id="PF06051">
    <property type="entry name" value="DUF928"/>
    <property type="match status" value="1"/>
</dbReference>
<feature type="region of interest" description="Disordered" evidence="1">
    <location>
        <begin position="253"/>
        <end position="283"/>
    </location>
</feature>
<gene>
    <name evidence="3" type="ORF">A6769_32260</name>
</gene>
<name>A0A367R2Z7_NOSPU</name>
<evidence type="ECO:0000313" key="3">
    <source>
        <dbReference type="EMBL" id="RCJ30848.1"/>
    </source>
</evidence>
<organism evidence="3 4">
    <name type="scientific">Nostoc punctiforme NIES-2108</name>
    <dbReference type="NCBI Taxonomy" id="1356359"/>
    <lineage>
        <taxon>Bacteria</taxon>
        <taxon>Bacillati</taxon>
        <taxon>Cyanobacteriota</taxon>
        <taxon>Cyanophyceae</taxon>
        <taxon>Nostocales</taxon>
        <taxon>Nostocaceae</taxon>
        <taxon>Nostoc</taxon>
    </lineage>
</organism>
<dbReference type="Proteomes" id="UP000252085">
    <property type="component" value="Unassembled WGS sequence"/>
</dbReference>
<protein>
    <recommendedName>
        <fullName evidence="5">DUF928 domain-containing protein</fullName>
    </recommendedName>
</protein>
<evidence type="ECO:0000256" key="1">
    <source>
        <dbReference type="SAM" id="MobiDB-lite"/>
    </source>
</evidence>
<feature type="compositionally biased region" description="Polar residues" evidence="1">
    <location>
        <begin position="267"/>
        <end position="283"/>
    </location>
</feature>
<dbReference type="EMBL" id="LXQE01000181">
    <property type="protein sequence ID" value="RCJ30848.1"/>
    <property type="molecule type" value="Genomic_DNA"/>
</dbReference>